<dbReference type="EC" id="3.1.1.-" evidence="4"/>
<keyword evidence="2 4" id="KW-0378">Hydrolase</keyword>
<comment type="similarity">
    <text evidence="1 4">Belongs to the type-B carboxylesterase/lipase family.</text>
</comment>
<keyword evidence="3" id="KW-1015">Disulfide bond</keyword>
<evidence type="ECO:0000256" key="2">
    <source>
        <dbReference type="ARBA" id="ARBA00022801"/>
    </source>
</evidence>
<evidence type="ECO:0000256" key="1">
    <source>
        <dbReference type="ARBA" id="ARBA00005964"/>
    </source>
</evidence>
<dbReference type="PROSITE" id="PS00941">
    <property type="entry name" value="CARBOXYLESTERASE_B_2"/>
    <property type="match status" value="1"/>
</dbReference>
<comment type="caution">
    <text evidence="7">The sequence shown here is derived from an EMBL/GenBank/DDBJ whole genome shotgun (WGS) entry which is preliminary data.</text>
</comment>
<evidence type="ECO:0000256" key="5">
    <source>
        <dbReference type="SAM" id="SignalP"/>
    </source>
</evidence>
<organism evidence="7 8">
    <name type="scientific">Hohenbuehelia grisea</name>
    <dbReference type="NCBI Taxonomy" id="104357"/>
    <lineage>
        <taxon>Eukaryota</taxon>
        <taxon>Fungi</taxon>
        <taxon>Dikarya</taxon>
        <taxon>Basidiomycota</taxon>
        <taxon>Agaricomycotina</taxon>
        <taxon>Agaricomycetes</taxon>
        <taxon>Agaricomycetidae</taxon>
        <taxon>Agaricales</taxon>
        <taxon>Pleurotineae</taxon>
        <taxon>Pleurotaceae</taxon>
        <taxon>Hohenbuehelia</taxon>
    </lineage>
</organism>
<dbReference type="InterPro" id="IPR002018">
    <property type="entry name" value="CarbesteraseB"/>
</dbReference>
<dbReference type="InterPro" id="IPR029058">
    <property type="entry name" value="AB_hydrolase_fold"/>
</dbReference>
<dbReference type="PANTHER" id="PTHR43918">
    <property type="entry name" value="ACETYLCHOLINESTERASE"/>
    <property type="match status" value="1"/>
</dbReference>
<dbReference type="EMBL" id="JASNQZ010000008">
    <property type="protein sequence ID" value="KAL0954205.1"/>
    <property type="molecule type" value="Genomic_DNA"/>
</dbReference>
<feature type="chain" id="PRO_5045713267" description="Carboxylic ester hydrolase" evidence="5">
    <location>
        <begin position="38"/>
        <end position="523"/>
    </location>
</feature>
<proteinExistence type="inferred from homology"/>
<evidence type="ECO:0000313" key="8">
    <source>
        <dbReference type="Proteomes" id="UP001556367"/>
    </source>
</evidence>
<dbReference type="PRINTS" id="PR00878">
    <property type="entry name" value="CHOLNESTRASE"/>
</dbReference>
<evidence type="ECO:0000259" key="6">
    <source>
        <dbReference type="Pfam" id="PF00135"/>
    </source>
</evidence>
<sequence>MMLKWTAGFSNSRMMLLCASLLPLCLVLFSYSGLSTAKPTVTIADGSVVGTTTRIPGASSTVNKFLGIPFAVSPPKRFFPPASPKKWKKALDATQFKPACMQQFNYPETTRNFTISVFSSPNPPESEDCLYLNVFVPAKKSKKGGRAVMFWLYGGSLKFGTGGLWAYDGSSFAANQDVIVVTTNYRTNAFGFPNAPEQKQNLGFLDQRKALDWVQQNIAAFGGDPKKVTIFGESAGGYSVKQLLTFPPSPLNFRAAIIESPGAGATGDGAPAWVGLVAGLNCTTAESQFDCVKKASATDIKSVIEHGALTFAPVNDNTTHSSTMAAAVISRKVAPVPILIGTNADEGSFYTVSVTDFSAFLQANFPNQTAVHAALTAAYPLSVYGTAARAASAVFTDLAMTCPVSKLANLGKDNGYSMYRYYFNASFPNFQPFPGAGAWHSSEIQEVFGTYIQKGATAQQIALSKVMQTAWADFAKDPNAGPGWSKLGTKMVDFGSNGSHKGKKIEQAVIDRNCALFSPLIVV</sequence>
<name>A0ABR3JGB9_9AGAR</name>
<accession>A0ABR3JGB9</accession>
<dbReference type="Proteomes" id="UP001556367">
    <property type="component" value="Unassembled WGS sequence"/>
</dbReference>
<dbReference type="Pfam" id="PF00135">
    <property type="entry name" value="COesterase"/>
    <property type="match status" value="1"/>
</dbReference>
<evidence type="ECO:0000256" key="3">
    <source>
        <dbReference type="ARBA" id="ARBA00023157"/>
    </source>
</evidence>
<dbReference type="PANTHER" id="PTHR43918:SF4">
    <property type="entry name" value="CARBOXYLIC ESTER HYDROLASE"/>
    <property type="match status" value="1"/>
</dbReference>
<dbReference type="PROSITE" id="PS00122">
    <property type="entry name" value="CARBOXYLESTERASE_B_1"/>
    <property type="match status" value="1"/>
</dbReference>
<dbReference type="SUPFAM" id="SSF53474">
    <property type="entry name" value="alpha/beta-Hydrolases"/>
    <property type="match status" value="1"/>
</dbReference>
<dbReference type="InterPro" id="IPR000997">
    <property type="entry name" value="Cholinesterase"/>
</dbReference>
<reference evidence="8" key="1">
    <citation type="submission" date="2024-06" db="EMBL/GenBank/DDBJ databases">
        <title>Multi-omics analyses provide insights into the biosynthesis of the anticancer antibiotic pleurotin in Hohenbuehelia grisea.</title>
        <authorList>
            <person name="Weaver J.A."/>
            <person name="Alberti F."/>
        </authorList>
    </citation>
    <scope>NUCLEOTIDE SEQUENCE [LARGE SCALE GENOMIC DNA]</scope>
    <source>
        <strain evidence="8">T-177</strain>
    </source>
</reference>
<feature type="domain" description="Carboxylesterase type B" evidence="6">
    <location>
        <begin position="38"/>
        <end position="487"/>
    </location>
</feature>
<evidence type="ECO:0000256" key="4">
    <source>
        <dbReference type="RuleBase" id="RU361235"/>
    </source>
</evidence>
<dbReference type="InterPro" id="IPR019819">
    <property type="entry name" value="Carboxylesterase_B_CS"/>
</dbReference>
<dbReference type="Gene3D" id="3.40.50.1820">
    <property type="entry name" value="alpha/beta hydrolase"/>
    <property type="match status" value="1"/>
</dbReference>
<protein>
    <recommendedName>
        <fullName evidence="4">Carboxylic ester hydrolase</fullName>
        <ecNumber evidence="4">3.1.1.-</ecNumber>
    </recommendedName>
</protein>
<keyword evidence="5" id="KW-0732">Signal</keyword>
<feature type="signal peptide" evidence="5">
    <location>
        <begin position="1"/>
        <end position="37"/>
    </location>
</feature>
<dbReference type="InterPro" id="IPR019826">
    <property type="entry name" value="Carboxylesterase_B_AS"/>
</dbReference>
<evidence type="ECO:0000313" key="7">
    <source>
        <dbReference type="EMBL" id="KAL0954205.1"/>
    </source>
</evidence>
<dbReference type="InterPro" id="IPR050654">
    <property type="entry name" value="AChE-related_enzymes"/>
</dbReference>
<keyword evidence="8" id="KW-1185">Reference proteome</keyword>
<gene>
    <name evidence="7" type="ORF">HGRIS_005333</name>
</gene>